<feature type="compositionally biased region" description="Low complexity" evidence="1">
    <location>
        <begin position="92"/>
        <end position="103"/>
    </location>
</feature>
<name>A0ABQ3R9U2_STRRR</name>
<evidence type="ECO:0000256" key="1">
    <source>
        <dbReference type="SAM" id="MobiDB-lite"/>
    </source>
</evidence>
<comment type="caution">
    <text evidence="2">The sequence shown here is derived from an EMBL/GenBank/DDBJ whole genome shotgun (WGS) entry which is preliminary data.</text>
</comment>
<gene>
    <name evidence="2" type="ORF">Srubr_24720</name>
</gene>
<protein>
    <submittedName>
        <fullName evidence="2">Uncharacterized protein</fullName>
    </submittedName>
</protein>
<dbReference type="EMBL" id="BNEA01000007">
    <property type="protein sequence ID" value="GHI52626.1"/>
    <property type="molecule type" value="Genomic_DNA"/>
</dbReference>
<evidence type="ECO:0000313" key="3">
    <source>
        <dbReference type="Proteomes" id="UP000646738"/>
    </source>
</evidence>
<dbReference type="Proteomes" id="UP000646738">
    <property type="component" value="Unassembled WGS sequence"/>
</dbReference>
<accession>A0ABQ3R9U2</accession>
<feature type="region of interest" description="Disordered" evidence="1">
    <location>
        <begin position="1"/>
        <end position="109"/>
    </location>
</feature>
<sequence>MTGERPRQVGAELGPAPEPEFRVDPPVHGTLPGAGEPGRVGLELGSVGDAGERGAGPQGEGLAQPPAGQARIARLHGPVPGAGQPLERPEVAAATAGAQPVAAGRRGQHLLGRPFTARRLRGRADDRAQPTDVVLQRVVGAVRQALGPEFVGEGVRRYGAVGRRHEGASTCLVGASAE</sequence>
<keyword evidence="3" id="KW-1185">Reference proteome</keyword>
<reference evidence="3" key="1">
    <citation type="submission" date="2023-07" db="EMBL/GenBank/DDBJ databases">
        <title>Whole genome shotgun sequence of Streptomyces achromogenes subsp. rubradiris NBRC 14000.</title>
        <authorList>
            <person name="Komaki H."/>
            <person name="Tamura T."/>
        </authorList>
    </citation>
    <scope>NUCLEOTIDE SEQUENCE [LARGE SCALE GENOMIC DNA]</scope>
    <source>
        <strain evidence="3">NBRC 14000</strain>
    </source>
</reference>
<proteinExistence type="predicted"/>
<organism evidence="2 3">
    <name type="scientific">Streptomyces rubradiris</name>
    <name type="common">Streptomyces achromogenes subsp. rubradiris</name>
    <dbReference type="NCBI Taxonomy" id="285531"/>
    <lineage>
        <taxon>Bacteria</taxon>
        <taxon>Bacillati</taxon>
        <taxon>Actinomycetota</taxon>
        <taxon>Actinomycetes</taxon>
        <taxon>Kitasatosporales</taxon>
        <taxon>Streptomycetaceae</taxon>
        <taxon>Streptomyces</taxon>
    </lineage>
</organism>
<evidence type="ECO:0000313" key="2">
    <source>
        <dbReference type="EMBL" id="GHI52626.1"/>
    </source>
</evidence>